<protein>
    <submittedName>
        <fullName evidence="2">Uncharacterized protein</fullName>
    </submittedName>
</protein>
<gene>
    <name evidence="2" type="ORF">SBA5_640024</name>
</gene>
<name>A0A2N9LYD8_9BACT</name>
<proteinExistence type="predicted"/>
<accession>A0A2N9LYD8</accession>
<organism evidence="2 3">
    <name type="scientific">Candidatus Sulfuritelmatomonas gaucii</name>
    <dbReference type="NCBI Taxonomy" id="2043161"/>
    <lineage>
        <taxon>Bacteria</taxon>
        <taxon>Pseudomonadati</taxon>
        <taxon>Acidobacteriota</taxon>
        <taxon>Terriglobia</taxon>
        <taxon>Terriglobales</taxon>
        <taxon>Acidobacteriaceae</taxon>
        <taxon>Candidatus Sulfuritelmatomonas</taxon>
    </lineage>
</organism>
<feature type="region of interest" description="Disordered" evidence="1">
    <location>
        <begin position="66"/>
        <end position="88"/>
    </location>
</feature>
<evidence type="ECO:0000313" key="2">
    <source>
        <dbReference type="EMBL" id="SPE28192.1"/>
    </source>
</evidence>
<feature type="compositionally biased region" description="Pro residues" evidence="1">
    <location>
        <begin position="79"/>
        <end position="88"/>
    </location>
</feature>
<reference evidence="3" key="1">
    <citation type="submission" date="2018-02" db="EMBL/GenBank/DDBJ databases">
        <authorList>
            <person name="Hausmann B."/>
        </authorList>
    </citation>
    <scope>NUCLEOTIDE SEQUENCE [LARGE SCALE GENOMIC DNA]</scope>
    <source>
        <strain evidence="3">Peat soil MAG SbA5</strain>
    </source>
</reference>
<dbReference type="EMBL" id="OKRB01000124">
    <property type="protein sequence ID" value="SPE28192.1"/>
    <property type="molecule type" value="Genomic_DNA"/>
</dbReference>
<sequence>MMMSQNNPPGWGAPGVGQRIEEAIELIEMELRHAIAYMNDAVIPQVRKESISAMRVAADTLRSLADRFEQQGSRAASQPPNPPKGPQP</sequence>
<evidence type="ECO:0000313" key="3">
    <source>
        <dbReference type="Proteomes" id="UP000239735"/>
    </source>
</evidence>
<dbReference type="OrthoDB" id="123393at2"/>
<dbReference type="AlphaFoldDB" id="A0A2N9LYD8"/>
<evidence type="ECO:0000256" key="1">
    <source>
        <dbReference type="SAM" id="MobiDB-lite"/>
    </source>
</evidence>
<dbReference type="Proteomes" id="UP000239735">
    <property type="component" value="Unassembled WGS sequence"/>
</dbReference>